<dbReference type="Proteomes" id="UP001066327">
    <property type="component" value="Unassembled WGS sequence"/>
</dbReference>
<comment type="caution">
    <text evidence="2">The sequence shown here is derived from an EMBL/GenBank/DDBJ whole genome shotgun (WGS) entry which is preliminary data.</text>
</comment>
<proteinExistence type="predicted"/>
<reference evidence="2" key="1">
    <citation type="submission" date="2022-12" db="EMBL/GenBank/DDBJ databases">
        <authorList>
            <person name="Krivoruchko A.V."/>
            <person name="Elkin A."/>
        </authorList>
    </citation>
    <scope>NUCLEOTIDE SEQUENCE</scope>
    <source>
        <strain evidence="2">IEGM 249</strain>
    </source>
</reference>
<protein>
    <recommendedName>
        <fullName evidence="4">DUF3263 domain-containing protein</fullName>
    </recommendedName>
</protein>
<keyword evidence="3" id="KW-1185">Reference proteome</keyword>
<name>A0ABT4NTF5_RHOOP</name>
<dbReference type="RefSeq" id="WP_269593073.1">
    <property type="nucleotide sequence ID" value="NZ_JAPWIS010000050.1"/>
</dbReference>
<gene>
    <name evidence="2" type="ORF">O4328_43825</name>
</gene>
<evidence type="ECO:0008006" key="4">
    <source>
        <dbReference type="Google" id="ProtNLM"/>
    </source>
</evidence>
<organism evidence="2 3">
    <name type="scientific">Rhodococcus opacus</name>
    <name type="common">Nocardia opaca</name>
    <dbReference type="NCBI Taxonomy" id="37919"/>
    <lineage>
        <taxon>Bacteria</taxon>
        <taxon>Bacillati</taxon>
        <taxon>Actinomycetota</taxon>
        <taxon>Actinomycetes</taxon>
        <taxon>Mycobacteriales</taxon>
        <taxon>Nocardiaceae</taxon>
        <taxon>Rhodococcus</taxon>
    </lineage>
</organism>
<dbReference type="EMBL" id="JAPWIS010000050">
    <property type="protein sequence ID" value="MCZ4590471.1"/>
    <property type="molecule type" value="Genomic_DNA"/>
</dbReference>
<evidence type="ECO:0000313" key="2">
    <source>
        <dbReference type="EMBL" id="MCZ4590471.1"/>
    </source>
</evidence>
<accession>A0ABT4NTF5</accession>
<feature type="region of interest" description="Disordered" evidence="1">
    <location>
        <begin position="67"/>
        <end position="87"/>
    </location>
</feature>
<evidence type="ECO:0000256" key="1">
    <source>
        <dbReference type="SAM" id="MobiDB-lite"/>
    </source>
</evidence>
<sequence length="87" mass="9914">MTKEELAMLDFAVKWAPFGGGDEHILPEFGIFPAVFYRRLQRLLTHHPTLNDTVQRRLDELCTLKLAPTHSDKPPSYSRVPSLHSAT</sequence>
<evidence type="ECO:0000313" key="3">
    <source>
        <dbReference type="Proteomes" id="UP001066327"/>
    </source>
</evidence>